<reference evidence="1 2" key="2">
    <citation type="submission" date="2007-08" db="EMBL/GenBank/DDBJ databases">
        <authorList>
            <person name="Fulton L."/>
            <person name="Clifton S."/>
            <person name="Fulton B."/>
            <person name="Xu J."/>
            <person name="Minx P."/>
            <person name="Pepin K.H."/>
            <person name="Johnson M."/>
            <person name="Thiruvilangam P."/>
            <person name="Bhonagiri V."/>
            <person name="Nash W.E."/>
            <person name="Wang C."/>
            <person name="Mardis E.R."/>
            <person name="Wilson R.K."/>
        </authorList>
    </citation>
    <scope>NUCLEOTIDE SEQUENCE [LARGE SCALE GENOMIC DNA]</scope>
    <source>
        <strain evidence="1 2">DSM 753</strain>
    </source>
</reference>
<protein>
    <submittedName>
        <fullName evidence="1">Uncharacterized protein</fullName>
    </submittedName>
</protein>
<organism evidence="1 2">
    <name type="scientific">[Clostridium] leptum DSM 753</name>
    <dbReference type="NCBI Taxonomy" id="428125"/>
    <lineage>
        <taxon>Bacteria</taxon>
        <taxon>Bacillati</taxon>
        <taxon>Bacillota</taxon>
        <taxon>Clostridia</taxon>
        <taxon>Eubacteriales</taxon>
        <taxon>Oscillospiraceae</taxon>
        <taxon>Oscillospiraceae incertae sedis</taxon>
    </lineage>
</organism>
<dbReference type="AlphaFoldDB" id="A7VQE0"/>
<dbReference type="Proteomes" id="UP000003490">
    <property type="component" value="Unassembled WGS sequence"/>
</dbReference>
<evidence type="ECO:0000313" key="1">
    <source>
        <dbReference type="EMBL" id="EDO62351.1"/>
    </source>
</evidence>
<evidence type="ECO:0000313" key="2">
    <source>
        <dbReference type="Proteomes" id="UP000003490"/>
    </source>
</evidence>
<dbReference type="EMBL" id="ABCB02000015">
    <property type="protein sequence ID" value="EDO62351.1"/>
    <property type="molecule type" value="Genomic_DNA"/>
</dbReference>
<name>A7VQE0_9FIRM</name>
<comment type="caution">
    <text evidence="1">The sequence shown here is derived from an EMBL/GenBank/DDBJ whole genome shotgun (WGS) entry which is preliminary data.</text>
</comment>
<reference evidence="1 2" key="1">
    <citation type="submission" date="2007-08" db="EMBL/GenBank/DDBJ databases">
        <title>Draft genome sequence of Clostridium leptum (DSM 753).</title>
        <authorList>
            <person name="Sudarsanam P."/>
            <person name="Ley R."/>
            <person name="Guruge J."/>
            <person name="Turnbaugh P.J."/>
            <person name="Mahowald M."/>
            <person name="Liep D."/>
            <person name="Gordon J."/>
        </authorList>
    </citation>
    <scope>NUCLEOTIDE SEQUENCE [LARGE SCALE GENOMIC DNA]</scope>
    <source>
        <strain evidence="1 2">DSM 753</strain>
    </source>
</reference>
<sequence>MVSHGNRNKRTRLGKPNLKAMLKKLTHKTARRKL</sequence>
<gene>
    <name evidence="1" type="ORF">CLOLEP_00770</name>
</gene>
<accession>A7VQE0</accession>
<proteinExistence type="predicted"/>
<dbReference type="HOGENOM" id="CLU_3373027_0_0_9"/>